<evidence type="ECO:0000256" key="1">
    <source>
        <dbReference type="SAM" id="MobiDB-lite"/>
    </source>
</evidence>
<dbReference type="EMBL" id="MU251426">
    <property type="protein sequence ID" value="KAG9235664.1"/>
    <property type="molecule type" value="Genomic_DNA"/>
</dbReference>
<gene>
    <name evidence="2" type="ORF">BJ875DRAFT_265580</name>
</gene>
<protein>
    <submittedName>
        <fullName evidence="2">Uncharacterized protein</fullName>
    </submittedName>
</protein>
<dbReference type="AlphaFoldDB" id="A0A9P8C6G8"/>
<accession>A0A9P8C6G8</accession>
<reference evidence="2" key="1">
    <citation type="journal article" date="2021" name="IMA Fungus">
        <title>Genomic characterization of three marine fungi, including Emericellopsis atlantica sp. nov. with signatures of a generalist lifestyle and marine biomass degradation.</title>
        <authorList>
            <person name="Hagestad O.C."/>
            <person name="Hou L."/>
            <person name="Andersen J.H."/>
            <person name="Hansen E.H."/>
            <person name="Altermark B."/>
            <person name="Li C."/>
            <person name="Kuhnert E."/>
            <person name="Cox R.J."/>
            <person name="Crous P.W."/>
            <person name="Spatafora J.W."/>
            <person name="Lail K."/>
            <person name="Amirebrahimi M."/>
            <person name="Lipzen A."/>
            <person name="Pangilinan J."/>
            <person name="Andreopoulos W."/>
            <person name="Hayes R.D."/>
            <person name="Ng V."/>
            <person name="Grigoriev I.V."/>
            <person name="Jackson S.A."/>
            <person name="Sutton T.D.S."/>
            <person name="Dobson A.D.W."/>
            <person name="Rama T."/>
        </authorList>
    </citation>
    <scope>NUCLEOTIDE SEQUENCE</scope>
    <source>
        <strain evidence="2">TRa018bII</strain>
    </source>
</reference>
<dbReference type="Proteomes" id="UP000824998">
    <property type="component" value="Unassembled WGS sequence"/>
</dbReference>
<feature type="region of interest" description="Disordered" evidence="1">
    <location>
        <begin position="162"/>
        <end position="194"/>
    </location>
</feature>
<name>A0A9P8C6G8_9HELO</name>
<evidence type="ECO:0000313" key="2">
    <source>
        <dbReference type="EMBL" id="KAG9235664.1"/>
    </source>
</evidence>
<evidence type="ECO:0000313" key="3">
    <source>
        <dbReference type="Proteomes" id="UP000824998"/>
    </source>
</evidence>
<comment type="caution">
    <text evidence="2">The sequence shown here is derived from an EMBL/GenBank/DDBJ whole genome shotgun (WGS) entry which is preliminary data.</text>
</comment>
<keyword evidence="3" id="KW-1185">Reference proteome</keyword>
<proteinExistence type="predicted"/>
<organism evidence="2 3">
    <name type="scientific">Amylocarpus encephaloides</name>
    <dbReference type="NCBI Taxonomy" id="45428"/>
    <lineage>
        <taxon>Eukaryota</taxon>
        <taxon>Fungi</taxon>
        <taxon>Dikarya</taxon>
        <taxon>Ascomycota</taxon>
        <taxon>Pezizomycotina</taxon>
        <taxon>Leotiomycetes</taxon>
        <taxon>Helotiales</taxon>
        <taxon>Helotiales incertae sedis</taxon>
        <taxon>Amylocarpus</taxon>
    </lineage>
</organism>
<sequence length="229" mass="25094">MGFWKATQRPHRSHAHRPSSGRAHRISLCLSGFVWAIPSLPGSNLDAADLIGTEIFPRLCSSAPRDRVSQILHQDGAPTAGSSEVHKSFSSHAELQTQDRFLDDTAPAPIYISVPKAWLCVRWLKKVTHLSATRSSSRSSSGELCIQPVAEKLNITSLLGRPRAAGRRYQSEDGNSREDISSQEGTRAISRRTFDPVHVSSRHLDILTSASVPTPACSPKRPHSSRVGY</sequence>
<feature type="compositionally biased region" description="Basic and acidic residues" evidence="1">
    <location>
        <begin position="169"/>
        <end position="180"/>
    </location>
</feature>